<keyword evidence="1" id="KW-0812">Transmembrane</keyword>
<dbReference type="KEGG" id="pda:120107691"/>
<dbReference type="Proteomes" id="UP000228380">
    <property type="component" value="Unplaced"/>
</dbReference>
<proteinExistence type="predicted"/>
<organism evidence="2 3">
    <name type="scientific">Phoenix dactylifera</name>
    <name type="common">Date palm</name>
    <dbReference type="NCBI Taxonomy" id="42345"/>
    <lineage>
        <taxon>Eukaryota</taxon>
        <taxon>Viridiplantae</taxon>
        <taxon>Streptophyta</taxon>
        <taxon>Embryophyta</taxon>
        <taxon>Tracheophyta</taxon>
        <taxon>Spermatophyta</taxon>
        <taxon>Magnoliopsida</taxon>
        <taxon>Liliopsida</taxon>
        <taxon>Arecaceae</taxon>
        <taxon>Coryphoideae</taxon>
        <taxon>Phoeniceae</taxon>
        <taxon>Phoenix</taxon>
    </lineage>
</organism>
<gene>
    <name evidence="3" type="primary">LOC120107691</name>
</gene>
<protein>
    <submittedName>
        <fullName evidence="3">Uncharacterized protein LOC120107691</fullName>
    </submittedName>
</protein>
<keyword evidence="1" id="KW-0472">Membrane</keyword>
<dbReference type="AlphaFoldDB" id="A0A8B9A0L5"/>
<feature type="transmembrane region" description="Helical" evidence="1">
    <location>
        <begin position="35"/>
        <end position="52"/>
    </location>
</feature>
<accession>A0A8B9A0L5</accession>
<reference evidence="3" key="1">
    <citation type="submission" date="2025-08" db="UniProtKB">
        <authorList>
            <consortium name="RefSeq"/>
        </authorList>
    </citation>
    <scope>IDENTIFICATION</scope>
    <source>
        <tissue evidence="3">Young leaves</tissue>
    </source>
</reference>
<keyword evidence="2" id="KW-1185">Reference proteome</keyword>
<sequence length="270" mass="28297">MRGWHLIAWNRAFLKGIDVSPHERQHRMKVEKKRARIFIVKFFALLTIWSPVTSHTSVAAATRAGYEYFVDVAAAAPRTRFVDGSYIAAKAAATAADVAAPSCLVVASSHYRYVDAATAAAPFPTGFPSCYRYVDAATATVPLGACFIGASPYRYTYAAPAAAAPFCSVFVGAVRIRYRYVDAANSAAPSCSRFGAALSHAGSVDSDDIAAPSCALTVSIDGANIAAAAAAAHTRSMGDVRAQFIDGSDVASARRAQSIGSADATSARRA</sequence>
<dbReference type="RefSeq" id="XP_038977009.1">
    <property type="nucleotide sequence ID" value="XM_039121081.1"/>
</dbReference>
<evidence type="ECO:0000313" key="2">
    <source>
        <dbReference type="Proteomes" id="UP000228380"/>
    </source>
</evidence>
<evidence type="ECO:0000256" key="1">
    <source>
        <dbReference type="SAM" id="Phobius"/>
    </source>
</evidence>
<name>A0A8B9A0L5_PHODC</name>
<dbReference type="GeneID" id="120107691"/>
<keyword evidence="1" id="KW-1133">Transmembrane helix</keyword>
<evidence type="ECO:0000313" key="3">
    <source>
        <dbReference type="RefSeq" id="XP_038977009.1"/>
    </source>
</evidence>